<gene>
    <name evidence="8" type="primary">LOC113403261</name>
</gene>
<dbReference type="OrthoDB" id="7489662at2759"/>
<sequence length="423" mass="49667">MEDLLNRPSMKISKDIISYKSLKTSSAVACDFCDKKFKNRYDSIVHNASHIIIPLWAQTLYRCSICNIYTTTVEGIETHNARKHQQPRNVTKPINGIKSETILTDYNNEIELDINGDEGLVESKIVENEPIRNRLKFEEDVLSSNGLIKDLVTQCKVNIQLMDTPWSYQSMKFSNCNSTTVFNEDFVKSDFDDLSTNTQEPEYNCIDYSSLMKPGIFNCKYCSKSYPNRFSLIKHEINHMKIIRGKPLLCLYCDRFIAGNYKTLNVHIAKRHPNVKAKRFKTFICKRCGLRFRKYKKHVKNYHVYDCLECGLEFNSAEQNASHSNTRKCPKYKAKMLKVCDLCYSFMKRRINLIYCLMGDTDDELGVRYPCDNCGKKYFVLKLVKRIQKERKCCYRDQKKMTNEDRLKNIQHRLKRLNLLNKF</sequence>
<keyword evidence="4" id="KW-0862">Zinc</keyword>
<evidence type="ECO:0000256" key="3">
    <source>
        <dbReference type="ARBA" id="ARBA00022771"/>
    </source>
</evidence>
<evidence type="ECO:0000256" key="1">
    <source>
        <dbReference type="ARBA" id="ARBA00022723"/>
    </source>
</evidence>
<dbReference type="PROSITE" id="PS50157">
    <property type="entry name" value="ZINC_FINGER_C2H2_2"/>
    <property type="match status" value="1"/>
</dbReference>
<evidence type="ECO:0000256" key="2">
    <source>
        <dbReference type="ARBA" id="ARBA00022737"/>
    </source>
</evidence>
<keyword evidence="7" id="KW-1185">Reference proteome</keyword>
<dbReference type="AlphaFoldDB" id="A0A8B8IQW9"/>
<dbReference type="RefSeq" id="XP_026499515.2">
    <property type="nucleotide sequence ID" value="XM_026643730.2"/>
</dbReference>
<dbReference type="InterPro" id="IPR036236">
    <property type="entry name" value="Znf_C2H2_sf"/>
</dbReference>
<keyword evidence="2" id="KW-0677">Repeat</keyword>
<dbReference type="PANTHER" id="PTHR24409">
    <property type="entry name" value="ZINC FINGER PROTEIN 142"/>
    <property type="match status" value="1"/>
</dbReference>
<dbReference type="InterPro" id="IPR013087">
    <property type="entry name" value="Znf_C2H2_type"/>
</dbReference>
<dbReference type="SMART" id="SM00355">
    <property type="entry name" value="ZnF_C2H2"/>
    <property type="match status" value="5"/>
</dbReference>
<dbReference type="PROSITE" id="PS00028">
    <property type="entry name" value="ZINC_FINGER_C2H2_1"/>
    <property type="match status" value="2"/>
</dbReference>
<dbReference type="Gene3D" id="3.30.160.60">
    <property type="entry name" value="Classic Zinc Finger"/>
    <property type="match status" value="2"/>
</dbReference>
<dbReference type="OMA" id="CKQDVNH"/>
<feature type="domain" description="C2H2-type" evidence="6">
    <location>
        <begin position="217"/>
        <end position="239"/>
    </location>
</feature>
<name>A0A8B8IQW9_VANTA</name>
<protein>
    <submittedName>
        <fullName evidence="8">Zinc finger protein 568-like</fullName>
    </submittedName>
</protein>
<evidence type="ECO:0000259" key="6">
    <source>
        <dbReference type="PROSITE" id="PS50157"/>
    </source>
</evidence>
<dbReference type="GO" id="GO:0008270">
    <property type="term" value="F:zinc ion binding"/>
    <property type="evidence" value="ECO:0007669"/>
    <property type="project" value="UniProtKB-KW"/>
</dbReference>
<reference evidence="8" key="1">
    <citation type="submission" date="2025-08" db="UniProtKB">
        <authorList>
            <consortium name="RefSeq"/>
        </authorList>
    </citation>
    <scope>IDENTIFICATION</scope>
    <source>
        <tissue evidence="8">Whole body</tissue>
    </source>
</reference>
<evidence type="ECO:0000256" key="5">
    <source>
        <dbReference type="PROSITE-ProRule" id="PRU00042"/>
    </source>
</evidence>
<dbReference type="GO" id="GO:0000977">
    <property type="term" value="F:RNA polymerase II transcription regulatory region sequence-specific DNA binding"/>
    <property type="evidence" value="ECO:0007669"/>
    <property type="project" value="TreeGrafter"/>
</dbReference>
<evidence type="ECO:0000313" key="8">
    <source>
        <dbReference type="RefSeq" id="XP_026499515.2"/>
    </source>
</evidence>
<accession>A0A8B8IQW9</accession>
<evidence type="ECO:0000256" key="4">
    <source>
        <dbReference type="ARBA" id="ARBA00022833"/>
    </source>
</evidence>
<dbReference type="SUPFAM" id="SSF57667">
    <property type="entry name" value="beta-beta-alpha zinc fingers"/>
    <property type="match status" value="2"/>
</dbReference>
<keyword evidence="3 5" id="KW-0863">Zinc-finger</keyword>
<organism evidence="7 8">
    <name type="scientific">Vanessa tameamea</name>
    <name type="common">Kamehameha butterfly</name>
    <dbReference type="NCBI Taxonomy" id="334116"/>
    <lineage>
        <taxon>Eukaryota</taxon>
        <taxon>Metazoa</taxon>
        <taxon>Ecdysozoa</taxon>
        <taxon>Arthropoda</taxon>
        <taxon>Hexapoda</taxon>
        <taxon>Insecta</taxon>
        <taxon>Pterygota</taxon>
        <taxon>Neoptera</taxon>
        <taxon>Endopterygota</taxon>
        <taxon>Lepidoptera</taxon>
        <taxon>Glossata</taxon>
        <taxon>Ditrysia</taxon>
        <taxon>Papilionoidea</taxon>
        <taxon>Nymphalidae</taxon>
        <taxon>Nymphalinae</taxon>
        <taxon>Vanessa</taxon>
    </lineage>
</organism>
<dbReference type="PANTHER" id="PTHR24409:SF295">
    <property type="entry name" value="AZ2-RELATED"/>
    <property type="match status" value="1"/>
</dbReference>
<dbReference type="GO" id="GO:0000981">
    <property type="term" value="F:DNA-binding transcription factor activity, RNA polymerase II-specific"/>
    <property type="evidence" value="ECO:0007669"/>
    <property type="project" value="TreeGrafter"/>
</dbReference>
<dbReference type="GeneID" id="113403261"/>
<dbReference type="Proteomes" id="UP001652626">
    <property type="component" value="Chromosome 29"/>
</dbReference>
<dbReference type="GO" id="GO:0005634">
    <property type="term" value="C:nucleus"/>
    <property type="evidence" value="ECO:0007669"/>
    <property type="project" value="TreeGrafter"/>
</dbReference>
<evidence type="ECO:0000313" key="7">
    <source>
        <dbReference type="Proteomes" id="UP001652626"/>
    </source>
</evidence>
<keyword evidence="1" id="KW-0479">Metal-binding</keyword>
<proteinExistence type="predicted"/>